<keyword evidence="3" id="KW-1185">Reference proteome</keyword>
<reference evidence="2 3" key="1">
    <citation type="submission" date="2019-02" db="EMBL/GenBank/DDBJ databases">
        <title>Deep-cultivation of Planctomycetes and their phenomic and genomic characterization uncovers novel biology.</title>
        <authorList>
            <person name="Wiegand S."/>
            <person name="Jogler M."/>
            <person name="Boedeker C."/>
            <person name="Pinto D."/>
            <person name="Vollmers J."/>
            <person name="Rivas-Marin E."/>
            <person name="Kohn T."/>
            <person name="Peeters S.H."/>
            <person name="Heuer A."/>
            <person name="Rast P."/>
            <person name="Oberbeckmann S."/>
            <person name="Bunk B."/>
            <person name="Jeske O."/>
            <person name="Meyerdierks A."/>
            <person name="Storesund J.E."/>
            <person name="Kallscheuer N."/>
            <person name="Luecker S."/>
            <person name="Lage O.M."/>
            <person name="Pohl T."/>
            <person name="Merkel B.J."/>
            <person name="Hornburger P."/>
            <person name="Mueller R.-W."/>
            <person name="Bruemmer F."/>
            <person name="Labrenz M."/>
            <person name="Spormann A.M."/>
            <person name="Op den Camp H."/>
            <person name="Overmann J."/>
            <person name="Amann R."/>
            <person name="Jetten M.S.M."/>
            <person name="Mascher T."/>
            <person name="Medema M.H."/>
            <person name="Devos D.P."/>
            <person name="Kaster A.-K."/>
            <person name="Ovreas L."/>
            <person name="Rohde M."/>
            <person name="Galperin M.Y."/>
            <person name="Jogler C."/>
        </authorList>
    </citation>
    <scope>NUCLEOTIDE SEQUENCE [LARGE SCALE GENOMIC DNA]</scope>
    <source>
        <strain evidence="2 3">Pla163</strain>
    </source>
</reference>
<evidence type="ECO:0000313" key="3">
    <source>
        <dbReference type="Proteomes" id="UP000319342"/>
    </source>
</evidence>
<keyword evidence="1" id="KW-0472">Membrane</keyword>
<dbReference type="RefSeq" id="WP_145182902.1">
    <property type="nucleotide sequence ID" value="NZ_CP036290.1"/>
</dbReference>
<dbReference type="EMBL" id="CP036290">
    <property type="protein sequence ID" value="QDU83358.1"/>
    <property type="molecule type" value="Genomic_DNA"/>
</dbReference>
<evidence type="ECO:0008006" key="4">
    <source>
        <dbReference type="Google" id="ProtNLM"/>
    </source>
</evidence>
<accession>A0A518CVX9</accession>
<gene>
    <name evidence="2" type="ORF">Pla163_04570</name>
</gene>
<dbReference type="Pfam" id="PF09997">
    <property type="entry name" value="DUF2238"/>
    <property type="match status" value="1"/>
</dbReference>
<keyword evidence="1" id="KW-0812">Transmembrane</keyword>
<feature type="transmembrane region" description="Helical" evidence="1">
    <location>
        <begin position="44"/>
        <end position="65"/>
    </location>
</feature>
<sequence length="139" mass="14523">MSTSIVWLVATVRRAGWAPSAVFLLHVLCSKGLELYRPYPHLDAPMHVLGGVAIGWFAWCATGVAPARAALGVLTRSGRVVVGLLGVLAATVVWEFAEWTTDGLGLTRAQGGQLDTMVDLALGAAGGCLVVGLAAWRGR</sequence>
<keyword evidence="1" id="KW-1133">Transmembrane helix</keyword>
<protein>
    <recommendedName>
        <fullName evidence="4">VanZ like family protein</fullName>
    </recommendedName>
</protein>
<organism evidence="2 3">
    <name type="scientific">Rohdeia mirabilis</name>
    <dbReference type="NCBI Taxonomy" id="2528008"/>
    <lineage>
        <taxon>Bacteria</taxon>
        <taxon>Pseudomonadati</taxon>
        <taxon>Planctomycetota</taxon>
        <taxon>Planctomycetia</taxon>
        <taxon>Planctomycetia incertae sedis</taxon>
        <taxon>Rohdeia</taxon>
    </lineage>
</organism>
<evidence type="ECO:0000256" key="1">
    <source>
        <dbReference type="SAM" id="Phobius"/>
    </source>
</evidence>
<proteinExistence type="predicted"/>
<name>A0A518CVX9_9BACT</name>
<dbReference type="AlphaFoldDB" id="A0A518CVX9"/>
<dbReference type="OrthoDB" id="9935990at2"/>
<dbReference type="Proteomes" id="UP000319342">
    <property type="component" value="Chromosome"/>
</dbReference>
<feature type="transmembrane region" description="Helical" evidence="1">
    <location>
        <begin position="77"/>
        <end position="97"/>
    </location>
</feature>
<dbReference type="InterPro" id="IPR014509">
    <property type="entry name" value="YjdF-like"/>
</dbReference>
<evidence type="ECO:0000313" key="2">
    <source>
        <dbReference type="EMBL" id="QDU83358.1"/>
    </source>
</evidence>
<feature type="transmembrane region" description="Helical" evidence="1">
    <location>
        <begin position="117"/>
        <end position="136"/>
    </location>
</feature>